<dbReference type="EMBL" id="JBHSWW010000026">
    <property type="protein sequence ID" value="MFC6752536.1"/>
    <property type="molecule type" value="Genomic_DNA"/>
</dbReference>
<keyword evidence="2" id="KW-1185">Reference proteome</keyword>
<proteinExistence type="predicted"/>
<sequence>AAALAAVRELADEKSLRVVEPLTGVDA</sequence>
<gene>
    <name evidence="1" type="ORF">ACFQEU_03490</name>
</gene>
<dbReference type="Proteomes" id="UP001596442">
    <property type="component" value="Unassembled WGS sequence"/>
</dbReference>
<organism evidence="1 2">
    <name type="scientific">Halorubrum tibetense</name>
    <dbReference type="NCBI Taxonomy" id="175631"/>
    <lineage>
        <taxon>Archaea</taxon>
        <taxon>Methanobacteriati</taxon>
        <taxon>Methanobacteriota</taxon>
        <taxon>Stenosarchaea group</taxon>
        <taxon>Halobacteria</taxon>
        <taxon>Halobacteriales</taxon>
        <taxon>Haloferacaceae</taxon>
        <taxon>Halorubrum</taxon>
    </lineage>
</organism>
<protein>
    <submittedName>
        <fullName evidence="1">Amino acid-binding protein</fullName>
    </submittedName>
</protein>
<feature type="non-terminal residue" evidence="1">
    <location>
        <position position="1"/>
    </location>
</feature>
<evidence type="ECO:0000313" key="2">
    <source>
        <dbReference type="Proteomes" id="UP001596442"/>
    </source>
</evidence>
<evidence type="ECO:0000313" key="1">
    <source>
        <dbReference type="EMBL" id="MFC6752536.1"/>
    </source>
</evidence>
<reference evidence="1 2" key="1">
    <citation type="journal article" date="2019" name="Int. J. Syst. Evol. Microbiol.">
        <title>The Global Catalogue of Microorganisms (GCM) 10K type strain sequencing project: providing services to taxonomists for standard genome sequencing and annotation.</title>
        <authorList>
            <consortium name="The Broad Institute Genomics Platform"/>
            <consortium name="The Broad Institute Genome Sequencing Center for Infectious Disease"/>
            <person name="Wu L."/>
            <person name="Ma J."/>
        </authorList>
    </citation>
    <scope>NUCLEOTIDE SEQUENCE [LARGE SCALE GENOMIC DNA]</scope>
    <source>
        <strain evidence="1 2">CGMCC 1.3239</strain>
    </source>
</reference>
<dbReference type="AlphaFoldDB" id="A0ABD5S840"/>
<comment type="caution">
    <text evidence="1">The sequence shown here is derived from an EMBL/GenBank/DDBJ whole genome shotgun (WGS) entry which is preliminary data.</text>
</comment>
<accession>A0ABD5S840</accession>
<name>A0ABD5S840_9EURY</name>